<evidence type="ECO:0000256" key="1">
    <source>
        <dbReference type="SAM" id="MobiDB-lite"/>
    </source>
</evidence>
<evidence type="ECO:0000313" key="3">
    <source>
        <dbReference type="Proteomes" id="UP000253472"/>
    </source>
</evidence>
<protein>
    <submittedName>
        <fullName evidence="2">Uncharacterized protein</fullName>
    </submittedName>
</protein>
<feature type="region of interest" description="Disordered" evidence="1">
    <location>
        <begin position="263"/>
        <end position="300"/>
    </location>
</feature>
<feature type="compositionally biased region" description="Polar residues" evidence="1">
    <location>
        <begin position="326"/>
        <end position="335"/>
    </location>
</feature>
<keyword evidence="3" id="KW-1185">Reference proteome</keyword>
<feature type="region of interest" description="Disordered" evidence="1">
    <location>
        <begin position="324"/>
        <end position="350"/>
    </location>
</feature>
<feature type="compositionally biased region" description="Low complexity" evidence="1">
    <location>
        <begin position="263"/>
        <end position="275"/>
    </location>
</feature>
<feature type="compositionally biased region" description="Polar residues" evidence="1">
    <location>
        <begin position="290"/>
        <end position="300"/>
    </location>
</feature>
<feature type="compositionally biased region" description="Low complexity" evidence="1">
    <location>
        <begin position="149"/>
        <end position="162"/>
    </location>
</feature>
<proteinExistence type="predicted"/>
<feature type="compositionally biased region" description="Low complexity" evidence="1">
    <location>
        <begin position="341"/>
        <end position="350"/>
    </location>
</feature>
<feature type="compositionally biased region" description="Polar residues" evidence="1">
    <location>
        <begin position="51"/>
        <end position="73"/>
    </location>
</feature>
<feature type="compositionally biased region" description="Basic and acidic residues" evidence="1">
    <location>
        <begin position="99"/>
        <end position="109"/>
    </location>
</feature>
<feature type="compositionally biased region" description="Low complexity" evidence="1">
    <location>
        <begin position="32"/>
        <end position="50"/>
    </location>
</feature>
<accession>A0A367YEK6</accession>
<dbReference type="AlphaFoldDB" id="A0A367YEK6"/>
<feature type="compositionally biased region" description="Acidic residues" evidence="1">
    <location>
        <begin position="74"/>
        <end position="98"/>
    </location>
</feature>
<gene>
    <name evidence="2" type="ORF">Cantr_10532</name>
</gene>
<dbReference type="Proteomes" id="UP000253472">
    <property type="component" value="Unassembled WGS sequence"/>
</dbReference>
<evidence type="ECO:0000313" key="2">
    <source>
        <dbReference type="EMBL" id="RCK64110.1"/>
    </source>
</evidence>
<dbReference type="OrthoDB" id="4026192at2759"/>
<comment type="caution">
    <text evidence="2">The sequence shown here is derived from an EMBL/GenBank/DDBJ whole genome shotgun (WGS) entry which is preliminary data.</text>
</comment>
<sequence length="549" mass="59156">MSDYGGLGIVLEESENSISNLSNQIKQQLQQKRTSLSSSRQSSVVSLSKTISQKPSATSLYNSPSASTSLNNDYTEEQIVVEEETQELDDDDDDDDDDDLRHEHFEPPRLNHQTAGTTTESLLPPLPDAVEDLTSPPAFSSSTTHYEDSLSTSTDNDSNHSNINVGDLYQHSKSSFSNYALDSPTLLLDQQSALQRFPSLGKAAAAAGGGADSLSSSSTTTNTLTTTVTANTTIGANHLSAVPSANERTSPLKRLKNGIRKLSLSSNNNSNNSSSCSTPTAPKFNPLSPPSSVINGSGAAATTTAPLNPIPLRPILSPIQVVKPMTSASHQSNPHQLPLHSASSSTSTNSSFSSKIERARALSQGTTIFTPVTPPVASPVITIGDDLNNGKKTLSKIEQSYFDSNQINSLDELITVEDLLSYLQFLIQQRTILDDVFQKTKEKLQASGWCSDHDLHNLQLQQDSSRCQIDTSLLKIEERLNREFSCSVLGNDGQGQTITVAKRNQKVTIATPTTSHHSKQSSLLGDEKDSTISPSLKVLESRCISFTDF</sequence>
<organism evidence="2 3">
    <name type="scientific">Candida viswanathii</name>
    <dbReference type="NCBI Taxonomy" id="5486"/>
    <lineage>
        <taxon>Eukaryota</taxon>
        <taxon>Fungi</taxon>
        <taxon>Dikarya</taxon>
        <taxon>Ascomycota</taxon>
        <taxon>Saccharomycotina</taxon>
        <taxon>Pichiomycetes</taxon>
        <taxon>Debaryomycetaceae</taxon>
        <taxon>Candida/Lodderomyces clade</taxon>
        <taxon>Candida</taxon>
    </lineage>
</organism>
<feature type="region of interest" description="Disordered" evidence="1">
    <location>
        <begin position="32"/>
        <end position="166"/>
    </location>
</feature>
<name>A0A367YEK6_9ASCO</name>
<feature type="compositionally biased region" description="Polar residues" evidence="1">
    <location>
        <begin position="111"/>
        <end position="121"/>
    </location>
</feature>
<dbReference type="EMBL" id="QLNQ01000023">
    <property type="protein sequence ID" value="RCK64110.1"/>
    <property type="molecule type" value="Genomic_DNA"/>
</dbReference>
<reference evidence="2 3" key="1">
    <citation type="submission" date="2018-06" db="EMBL/GenBank/DDBJ databases">
        <title>Whole genome sequencing of Candida tropicalis (genome annotated by CSBL at Korea University).</title>
        <authorList>
            <person name="Ahn J."/>
        </authorList>
    </citation>
    <scope>NUCLEOTIDE SEQUENCE [LARGE SCALE GENOMIC DNA]</scope>
    <source>
        <strain evidence="2 3">ATCC 20962</strain>
    </source>
</reference>